<dbReference type="InterPro" id="IPR050169">
    <property type="entry name" value="Krueppel_C2H2_ZnF"/>
</dbReference>
<gene>
    <name evidence="2" type="ORF">ASZ78_003925</name>
</gene>
<dbReference type="SUPFAM" id="SSF109640">
    <property type="entry name" value="KRAB domain (Kruppel-associated box)"/>
    <property type="match status" value="1"/>
</dbReference>
<comment type="caution">
    <text evidence="2">The sequence shown here is derived from an EMBL/GenBank/DDBJ whole genome shotgun (WGS) entry which is preliminary data.</text>
</comment>
<feature type="non-terminal residue" evidence="2">
    <location>
        <position position="1"/>
    </location>
</feature>
<evidence type="ECO:0000259" key="1">
    <source>
        <dbReference type="PROSITE" id="PS50805"/>
    </source>
</evidence>
<dbReference type="InterPro" id="IPR001909">
    <property type="entry name" value="KRAB"/>
</dbReference>
<dbReference type="SMART" id="SM00349">
    <property type="entry name" value="KRAB"/>
    <property type="match status" value="1"/>
</dbReference>
<dbReference type="CDD" id="cd07765">
    <property type="entry name" value="KRAB_A-box"/>
    <property type="match status" value="1"/>
</dbReference>
<proteinExistence type="predicted"/>
<dbReference type="Proteomes" id="UP000198323">
    <property type="component" value="Unassembled WGS sequence"/>
</dbReference>
<dbReference type="PANTHER" id="PTHR23232:SF163">
    <property type="entry name" value="ZINC FINGER PROTEIN 589"/>
    <property type="match status" value="1"/>
</dbReference>
<reference evidence="2 3" key="1">
    <citation type="submission" date="2016-07" db="EMBL/GenBank/DDBJ databases">
        <title>Disparate Historic Effective Population Sizes Predicted by Modern Levels of Genome Diversity for the Scaled Quail (Callipepla squamata) and the Northern Bobwhite (Colinus virginianus): Inferences from First and Second Generation Draft Genome Assemblies for Sympatric New World Quail.</title>
        <authorList>
            <person name="Oldeschulte D.L."/>
            <person name="Halley Y.A."/>
            <person name="Bhattarai E.K."/>
            <person name="Brashear W.A."/>
            <person name="Hill J."/>
            <person name="Metz R.P."/>
            <person name="Johnson C.D."/>
            <person name="Rollins D."/>
            <person name="Peterson M.J."/>
            <person name="Bickhart D.M."/>
            <person name="Decker J.E."/>
            <person name="Seabury C.M."/>
        </authorList>
    </citation>
    <scope>NUCLEOTIDE SEQUENCE [LARGE SCALE GENOMIC DNA]</scope>
    <source>
        <strain evidence="2 3">Texas</strain>
        <tissue evidence="2">Leg muscle</tissue>
    </source>
</reference>
<dbReference type="Gene3D" id="6.10.140.140">
    <property type="match status" value="1"/>
</dbReference>
<dbReference type="Pfam" id="PF01352">
    <property type="entry name" value="KRAB"/>
    <property type="match status" value="1"/>
</dbReference>
<name>A0A226MC75_CALSU</name>
<sequence length="238" mass="25625">GVVCHPPGSSVQMVWCGQGLDRDCCIQSQLCCHFPCPCRLPFNFCLPPVIIPACRRAAMASAHLSQEPMSFEEVAVYFSREEWALLDPAQRALYRDSAGDVRVCGLTGISAGQKASARRGRTISLQSALFLLKKISLHVFRDGKAIFAPKEAAVFRASVIQAFIFTSLLGGTLCQNDGKAFLSPISVVAAPLPAPKPMVISLLEEGEEPWIPDVGSLEAVAGDVSPGELVEGRRKLKT</sequence>
<dbReference type="PANTHER" id="PTHR23232">
    <property type="entry name" value="KRAB DOMAIN C2H2 ZINC FINGER"/>
    <property type="match status" value="1"/>
</dbReference>
<dbReference type="AlphaFoldDB" id="A0A226MC75"/>
<protein>
    <recommendedName>
        <fullName evidence="1">KRAB domain-containing protein</fullName>
    </recommendedName>
</protein>
<evidence type="ECO:0000313" key="2">
    <source>
        <dbReference type="EMBL" id="OXB52883.1"/>
    </source>
</evidence>
<dbReference type="PROSITE" id="PS50805">
    <property type="entry name" value="KRAB"/>
    <property type="match status" value="1"/>
</dbReference>
<keyword evidence="3" id="KW-1185">Reference proteome</keyword>
<organism evidence="2 3">
    <name type="scientific">Callipepla squamata</name>
    <name type="common">Scaled quail</name>
    <dbReference type="NCBI Taxonomy" id="9009"/>
    <lineage>
        <taxon>Eukaryota</taxon>
        <taxon>Metazoa</taxon>
        <taxon>Chordata</taxon>
        <taxon>Craniata</taxon>
        <taxon>Vertebrata</taxon>
        <taxon>Euteleostomi</taxon>
        <taxon>Archelosauria</taxon>
        <taxon>Archosauria</taxon>
        <taxon>Dinosauria</taxon>
        <taxon>Saurischia</taxon>
        <taxon>Theropoda</taxon>
        <taxon>Coelurosauria</taxon>
        <taxon>Aves</taxon>
        <taxon>Neognathae</taxon>
        <taxon>Galloanserae</taxon>
        <taxon>Galliformes</taxon>
        <taxon>Odontophoridae</taxon>
        <taxon>Callipepla</taxon>
    </lineage>
</organism>
<dbReference type="OrthoDB" id="9892686at2759"/>
<dbReference type="GO" id="GO:0006355">
    <property type="term" value="P:regulation of DNA-templated transcription"/>
    <property type="evidence" value="ECO:0007669"/>
    <property type="project" value="InterPro"/>
</dbReference>
<dbReference type="EMBL" id="MCFN01001773">
    <property type="protein sequence ID" value="OXB52883.1"/>
    <property type="molecule type" value="Genomic_DNA"/>
</dbReference>
<accession>A0A226MC75</accession>
<feature type="domain" description="KRAB" evidence="1">
    <location>
        <begin position="69"/>
        <end position="222"/>
    </location>
</feature>
<evidence type="ECO:0000313" key="3">
    <source>
        <dbReference type="Proteomes" id="UP000198323"/>
    </source>
</evidence>
<dbReference type="InterPro" id="IPR036051">
    <property type="entry name" value="KRAB_dom_sf"/>
</dbReference>
<dbReference type="STRING" id="9009.A0A226MC75"/>